<organism evidence="6 7">
    <name type="scientific">Oceanomicrobium pacificus</name>
    <dbReference type="NCBI Taxonomy" id="2692916"/>
    <lineage>
        <taxon>Bacteria</taxon>
        <taxon>Pseudomonadati</taxon>
        <taxon>Pseudomonadota</taxon>
        <taxon>Alphaproteobacteria</taxon>
        <taxon>Rhodobacterales</taxon>
        <taxon>Paracoccaceae</taxon>
        <taxon>Oceanomicrobium</taxon>
    </lineage>
</organism>
<feature type="binding site" evidence="5">
    <location>
        <position position="119"/>
    </location>
    <ligand>
        <name>Mg(2+)</name>
        <dbReference type="ChEBI" id="CHEBI:18420"/>
    </ligand>
</feature>
<dbReference type="PANTHER" id="PTHR33254:SF4">
    <property type="entry name" value="4-HYDROXY-4-METHYL-2-OXOGLUTARATE ALDOLASE 3-RELATED"/>
    <property type="match status" value="1"/>
</dbReference>
<dbReference type="SUPFAM" id="SSF89562">
    <property type="entry name" value="RraA-like"/>
    <property type="match status" value="1"/>
</dbReference>
<comment type="cofactor">
    <cofactor evidence="1">
        <name>a divalent metal cation</name>
        <dbReference type="ChEBI" id="CHEBI:60240"/>
    </cofactor>
</comment>
<dbReference type="InterPro" id="IPR005493">
    <property type="entry name" value="RraA/RraA-like"/>
</dbReference>
<proteinExistence type="predicted"/>
<feature type="binding site" evidence="5">
    <location>
        <begin position="96"/>
        <end position="99"/>
    </location>
    <ligand>
        <name>substrate</name>
    </ligand>
</feature>
<evidence type="ECO:0000256" key="1">
    <source>
        <dbReference type="ARBA" id="ARBA00001968"/>
    </source>
</evidence>
<evidence type="ECO:0000313" key="6">
    <source>
        <dbReference type="EMBL" id="MXU64351.1"/>
    </source>
</evidence>
<dbReference type="AlphaFoldDB" id="A0A6B0TZM8"/>
<comment type="cofactor">
    <cofactor evidence="5">
        <name>Mg(2+)</name>
        <dbReference type="ChEBI" id="CHEBI:18420"/>
    </cofactor>
</comment>
<name>A0A6B0TZM8_9RHOB</name>
<dbReference type="InterPro" id="IPR036704">
    <property type="entry name" value="RraA/RraA-like_sf"/>
</dbReference>
<dbReference type="RefSeq" id="WP_160851623.1">
    <property type="nucleotide sequence ID" value="NZ_WUWG01000001.1"/>
</dbReference>
<evidence type="ECO:0000256" key="5">
    <source>
        <dbReference type="PIRSR" id="PIRSR605493-1"/>
    </source>
</evidence>
<dbReference type="PANTHER" id="PTHR33254">
    <property type="entry name" value="4-HYDROXY-4-METHYL-2-OXOGLUTARATE ALDOLASE 3-RELATED"/>
    <property type="match status" value="1"/>
</dbReference>
<keyword evidence="5" id="KW-0479">Metal-binding</keyword>
<evidence type="ECO:0000256" key="4">
    <source>
        <dbReference type="ARBA" id="ARBA00030169"/>
    </source>
</evidence>
<dbReference type="Gene3D" id="3.50.30.40">
    <property type="entry name" value="Ribonuclease E inhibitor RraA/RraA-like"/>
    <property type="match status" value="1"/>
</dbReference>
<keyword evidence="7" id="KW-1185">Reference proteome</keyword>
<protein>
    <recommendedName>
        <fullName evidence="2">Putative 4-hydroxy-4-methyl-2-oxoglutarate aldolase</fullName>
    </recommendedName>
    <alternativeName>
        <fullName evidence="3">Regulator of ribonuclease activity homolog</fullName>
    </alternativeName>
    <alternativeName>
        <fullName evidence="4">RraA-like protein</fullName>
    </alternativeName>
</protein>
<evidence type="ECO:0000313" key="7">
    <source>
        <dbReference type="Proteomes" id="UP000436016"/>
    </source>
</evidence>
<comment type="caution">
    <text evidence="6">The sequence shown here is derived from an EMBL/GenBank/DDBJ whole genome shotgun (WGS) entry which is preliminary data.</text>
</comment>
<sequence length="218" mass="23301">MSDGDAPRVAALKTKLNTALIGDVLDAMGLTHQFLPPHIRPLRPEDKLVGRAMPLLEAAAFDDAKPFGLMFDAIDDLEPGEIYLATGAPLPCAMWGGLMTTLAARKGATGAVLNGYYRDTAEILQMDFPVFGHGPYAQDQRVRGRVIDYGVRVELGGVTVDPGDMLVGDIDGVVAIPSDLVDEVIERALEKQATESAVRQDILSGMGAAEAFEKYGVM</sequence>
<feature type="binding site" evidence="5">
    <location>
        <position position="118"/>
    </location>
    <ligand>
        <name>substrate</name>
    </ligand>
</feature>
<evidence type="ECO:0000256" key="3">
    <source>
        <dbReference type="ARBA" id="ARBA00029596"/>
    </source>
</evidence>
<dbReference type="EMBL" id="WUWG01000001">
    <property type="protein sequence ID" value="MXU64351.1"/>
    <property type="molecule type" value="Genomic_DNA"/>
</dbReference>
<keyword evidence="5" id="KW-0460">Magnesium</keyword>
<dbReference type="CDD" id="cd16841">
    <property type="entry name" value="RraA_family"/>
    <property type="match status" value="1"/>
</dbReference>
<reference evidence="6 7" key="1">
    <citation type="submission" date="2019-12" db="EMBL/GenBank/DDBJ databases">
        <title>Strain KN286 was isolated from seawater, which was collected from Caroline Seamount in the tropical western Pacific.</title>
        <authorList>
            <person name="Wang Q."/>
        </authorList>
    </citation>
    <scope>NUCLEOTIDE SEQUENCE [LARGE SCALE GENOMIC DNA]</scope>
    <source>
        <strain evidence="6 7">KN286</strain>
    </source>
</reference>
<dbReference type="GO" id="GO:0046872">
    <property type="term" value="F:metal ion binding"/>
    <property type="evidence" value="ECO:0007669"/>
    <property type="project" value="UniProtKB-KW"/>
</dbReference>
<dbReference type="Proteomes" id="UP000436016">
    <property type="component" value="Unassembled WGS sequence"/>
</dbReference>
<accession>A0A6B0TZM8</accession>
<evidence type="ECO:0000256" key="2">
    <source>
        <dbReference type="ARBA" id="ARBA00016549"/>
    </source>
</evidence>
<gene>
    <name evidence="6" type="ORF">GSH16_02745</name>
</gene>
<dbReference type="Pfam" id="PF03737">
    <property type="entry name" value="RraA-like"/>
    <property type="match status" value="1"/>
</dbReference>